<evidence type="ECO:0000313" key="1">
    <source>
        <dbReference type="EMBL" id="CAG8513166.1"/>
    </source>
</evidence>
<dbReference type="Proteomes" id="UP000789525">
    <property type="component" value="Unassembled WGS sequence"/>
</dbReference>
<gene>
    <name evidence="1" type="ORF">ACOLOM_LOCUS3311</name>
</gene>
<keyword evidence="2" id="KW-1185">Reference proteome</keyword>
<name>A0ACA9L7J2_9GLOM</name>
<comment type="caution">
    <text evidence="1">The sequence shown here is derived from an EMBL/GenBank/DDBJ whole genome shotgun (WGS) entry which is preliminary data.</text>
</comment>
<organism evidence="1 2">
    <name type="scientific">Acaulospora colombiana</name>
    <dbReference type="NCBI Taxonomy" id="27376"/>
    <lineage>
        <taxon>Eukaryota</taxon>
        <taxon>Fungi</taxon>
        <taxon>Fungi incertae sedis</taxon>
        <taxon>Mucoromycota</taxon>
        <taxon>Glomeromycotina</taxon>
        <taxon>Glomeromycetes</taxon>
        <taxon>Diversisporales</taxon>
        <taxon>Acaulosporaceae</taxon>
        <taxon>Acaulospora</taxon>
    </lineage>
</organism>
<reference evidence="1" key="1">
    <citation type="submission" date="2021-06" db="EMBL/GenBank/DDBJ databases">
        <authorList>
            <person name="Kallberg Y."/>
            <person name="Tangrot J."/>
            <person name="Rosling A."/>
        </authorList>
    </citation>
    <scope>NUCLEOTIDE SEQUENCE</scope>
    <source>
        <strain evidence="1">CL356</strain>
    </source>
</reference>
<feature type="non-terminal residue" evidence="1">
    <location>
        <position position="175"/>
    </location>
</feature>
<sequence>MQRLKPAHEIYKRLKWDEEVIPGGDFIIGYEDRFLGIMEATGRDFEEDEIPFHRIRYFKIASTGQIVWDREKRVDLITRNYAGPSSSQNDSYSSEEESSGFQESPELTTSKSPIFSVKSKKDYLKRKRRKSLQKSINEAREQLEEEKRIEEEHLQQHEDKMREVEERIERFQELQ</sequence>
<protein>
    <submittedName>
        <fullName evidence="1">6467_t:CDS:1</fullName>
    </submittedName>
</protein>
<accession>A0ACA9L7J2</accession>
<dbReference type="EMBL" id="CAJVPT010004873">
    <property type="protein sequence ID" value="CAG8513166.1"/>
    <property type="molecule type" value="Genomic_DNA"/>
</dbReference>
<evidence type="ECO:0000313" key="2">
    <source>
        <dbReference type="Proteomes" id="UP000789525"/>
    </source>
</evidence>
<proteinExistence type="predicted"/>